<name>A0A0D0IJ36_HAEIF</name>
<dbReference type="RefSeq" id="WP_042600524.1">
    <property type="nucleotide sequence ID" value="NZ_CP089168.1"/>
</dbReference>
<accession>A0A0D0IJ36</accession>
<dbReference type="AlphaFoldDB" id="A0A0D0IJ36"/>
<organism evidence="1 2">
    <name type="scientific">Haemophilus influenzae</name>
    <dbReference type="NCBI Taxonomy" id="727"/>
    <lineage>
        <taxon>Bacteria</taxon>
        <taxon>Pseudomonadati</taxon>
        <taxon>Pseudomonadota</taxon>
        <taxon>Gammaproteobacteria</taxon>
        <taxon>Pasteurellales</taxon>
        <taxon>Pasteurellaceae</taxon>
        <taxon>Haemophilus</taxon>
    </lineage>
</organism>
<dbReference type="EMBL" id="JMQP01000002">
    <property type="protein sequence ID" value="KIS35578.1"/>
    <property type="molecule type" value="Genomic_DNA"/>
</dbReference>
<gene>
    <name evidence="1" type="ORF">NTHI1209_01185</name>
</gene>
<proteinExistence type="predicted"/>
<evidence type="ECO:0000313" key="1">
    <source>
        <dbReference type="EMBL" id="KIS35578.1"/>
    </source>
</evidence>
<dbReference type="PATRIC" id="fig|727.582.peg.1088"/>
<comment type="caution">
    <text evidence="1">The sequence shown here is derived from an EMBL/GenBank/DDBJ whole genome shotgun (WGS) entry which is preliminary data.</text>
</comment>
<evidence type="ECO:0000313" key="2">
    <source>
        <dbReference type="Proteomes" id="UP000050700"/>
    </source>
</evidence>
<reference evidence="1 2" key="1">
    <citation type="submission" date="2014-05" db="EMBL/GenBank/DDBJ databases">
        <title>Methylome analysis of the phasevarions of Haemophilus influenzae.</title>
        <authorList>
            <person name="Atack J.M."/>
            <person name="Fox K.L."/>
            <person name="Power P.M."/>
            <person name="Clark T."/>
            <person name="Jurcisek J."/>
            <person name="Korlach J."/>
            <person name="Bakaletz L.O."/>
            <person name="Jennings M.P."/>
        </authorList>
    </citation>
    <scope>NUCLEOTIDE SEQUENCE [LARGE SCALE GENOMIC DNA]</scope>
    <source>
        <strain evidence="1 2">1209</strain>
    </source>
</reference>
<dbReference type="Proteomes" id="UP000050700">
    <property type="component" value="Unassembled WGS sequence"/>
</dbReference>
<protein>
    <submittedName>
        <fullName evidence="1">Uncharacterized protein</fullName>
    </submittedName>
</protein>
<sequence length="176" mass="20450">MTKRCDQPICIEYEECEPNKYGEIRKKIVGVKNRFTEKKIITKLKNWVIKSAKSALGSTALNSESTETNKAHRAAWTCVNNCNRSKIEQQANLLMLSIGSPLKPSQIDLLMCHGRLPLNDYRWICCENDEVFIKEEKIPLAQAFGWGESLGDFRVNFMFIISTSSWCWRFWFLKIF</sequence>